<dbReference type="SUPFAM" id="SSF51735">
    <property type="entry name" value="NAD(P)-binding Rossmann-fold domains"/>
    <property type="match status" value="1"/>
</dbReference>
<dbReference type="Gene3D" id="3.40.50.720">
    <property type="entry name" value="NAD(P)-binding Rossmann-like Domain"/>
    <property type="match status" value="1"/>
</dbReference>
<proteinExistence type="inferred from homology"/>
<gene>
    <name evidence="3" type="ORF">METZ01_LOCUS193870</name>
</gene>
<dbReference type="PANTHER" id="PTHR42760">
    <property type="entry name" value="SHORT-CHAIN DEHYDROGENASES/REDUCTASES FAMILY MEMBER"/>
    <property type="match status" value="1"/>
</dbReference>
<sequence>MDFKNKSAIITGSGQGIGRAIALELSRRGAQVLVCDINENSLKKVLKEINSNGGGAIGIKADATNPDEVSILITKALDSFGKIDILVNNVGGSGNKNANGIIEISDELWDQIMDLNLKSMFLCSRSVVPHMISRNYGKIVNISSMAVKGNFQVRGAAAAIPYAGAKAGVIGFTAQLA</sequence>
<dbReference type="InterPro" id="IPR036291">
    <property type="entry name" value="NAD(P)-bd_dom_sf"/>
</dbReference>
<evidence type="ECO:0000256" key="1">
    <source>
        <dbReference type="ARBA" id="ARBA00006484"/>
    </source>
</evidence>
<dbReference type="InterPro" id="IPR002347">
    <property type="entry name" value="SDR_fam"/>
</dbReference>
<dbReference type="CDD" id="cd05233">
    <property type="entry name" value="SDR_c"/>
    <property type="match status" value="1"/>
</dbReference>
<dbReference type="PANTHER" id="PTHR42760:SF133">
    <property type="entry name" value="3-OXOACYL-[ACYL-CARRIER-PROTEIN] REDUCTASE"/>
    <property type="match status" value="1"/>
</dbReference>
<evidence type="ECO:0000313" key="3">
    <source>
        <dbReference type="EMBL" id="SVB41016.1"/>
    </source>
</evidence>
<dbReference type="AlphaFoldDB" id="A0A382DR87"/>
<dbReference type="Pfam" id="PF00106">
    <property type="entry name" value="adh_short"/>
    <property type="match status" value="1"/>
</dbReference>
<accession>A0A382DR87</accession>
<organism evidence="3">
    <name type="scientific">marine metagenome</name>
    <dbReference type="NCBI Taxonomy" id="408172"/>
    <lineage>
        <taxon>unclassified sequences</taxon>
        <taxon>metagenomes</taxon>
        <taxon>ecological metagenomes</taxon>
    </lineage>
</organism>
<evidence type="ECO:0000256" key="2">
    <source>
        <dbReference type="ARBA" id="ARBA00023002"/>
    </source>
</evidence>
<dbReference type="GO" id="GO:0016616">
    <property type="term" value="F:oxidoreductase activity, acting on the CH-OH group of donors, NAD or NADP as acceptor"/>
    <property type="evidence" value="ECO:0007669"/>
    <property type="project" value="TreeGrafter"/>
</dbReference>
<reference evidence="3" key="1">
    <citation type="submission" date="2018-05" db="EMBL/GenBank/DDBJ databases">
        <authorList>
            <person name="Lanie J.A."/>
            <person name="Ng W.-L."/>
            <person name="Kazmierczak K.M."/>
            <person name="Andrzejewski T.M."/>
            <person name="Davidsen T.M."/>
            <person name="Wayne K.J."/>
            <person name="Tettelin H."/>
            <person name="Glass J.I."/>
            <person name="Rusch D."/>
            <person name="Podicherti R."/>
            <person name="Tsui H.-C.T."/>
            <person name="Winkler M.E."/>
        </authorList>
    </citation>
    <scope>NUCLEOTIDE SEQUENCE</scope>
</reference>
<name>A0A382DR87_9ZZZZ</name>
<keyword evidence="2" id="KW-0560">Oxidoreductase</keyword>
<dbReference type="EMBL" id="UINC01040731">
    <property type="protein sequence ID" value="SVB41016.1"/>
    <property type="molecule type" value="Genomic_DNA"/>
</dbReference>
<dbReference type="PRINTS" id="PR00080">
    <property type="entry name" value="SDRFAMILY"/>
</dbReference>
<comment type="similarity">
    <text evidence="1">Belongs to the short-chain dehydrogenases/reductases (SDR) family.</text>
</comment>
<dbReference type="PRINTS" id="PR00081">
    <property type="entry name" value="GDHRDH"/>
</dbReference>
<protein>
    <submittedName>
        <fullName evidence="3">Uncharacterized protein</fullName>
    </submittedName>
</protein>
<feature type="non-terminal residue" evidence="3">
    <location>
        <position position="177"/>
    </location>
</feature>